<evidence type="ECO:0000259" key="6">
    <source>
        <dbReference type="Pfam" id="PF00425"/>
    </source>
</evidence>
<feature type="binding site" evidence="5">
    <location>
        <position position="315"/>
    </location>
    <ligand>
        <name>Mg(2+)</name>
        <dbReference type="ChEBI" id="CHEBI:18420"/>
    </ligand>
</feature>
<keyword evidence="4 5" id="KW-0413">Isomerase</keyword>
<feature type="domain" description="Chorismate-utilising enzyme C-terminal" evidence="6">
    <location>
        <begin position="202"/>
        <end position="453"/>
    </location>
</feature>
<evidence type="ECO:0000256" key="4">
    <source>
        <dbReference type="ARBA" id="ARBA00023235"/>
    </source>
</evidence>
<feature type="active site" description="Proton acceptor" evidence="5">
    <location>
        <position position="221"/>
    </location>
</feature>
<dbReference type="InterPro" id="IPR004561">
    <property type="entry name" value="IsoChor_synthase"/>
</dbReference>
<dbReference type="GO" id="GO:0008909">
    <property type="term" value="F:isochorismate synthase activity"/>
    <property type="evidence" value="ECO:0007669"/>
    <property type="project" value="UniProtKB-UniRule"/>
</dbReference>
<dbReference type="GO" id="GO:0000287">
    <property type="term" value="F:magnesium ion binding"/>
    <property type="evidence" value="ECO:0007669"/>
    <property type="project" value="UniProtKB-UniRule"/>
</dbReference>
<keyword evidence="3 5" id="KW-0460">Magnesium</keyword>
<dbReference type="NCBIfam" id="TIGR00543">
    <property type="entry name" value="isochor_syn"/>
    <property type="match status" value="1"/>
</dbReference>
<dbReference type="PANTHER" id="PTHR47253">
    <property type="match status" value="1"/>
</dbReference>
<comment type="caution">
    <text evidence="7">The sequence shown here is derived from an EMBL/GenBank/DDBJ whole genome shotgun (WGS) entry which is preliminary data.</text>
</comment>
<feature type="active site" description="Proton donor" evidence="5">
    <location>
        <position position="271"/>
    </location>
</feature>
<evidence type="ECO:0000256" key="5">
    <source>
        <dbReference type="HAMAP-Rule" id="MF_01935"/>
    </source>
</evidence>
<dbReference type="AlphaFoldDB" id="A0A947DF85"/>
<keyword evidence="5" id="KW-0474">Menaquinone biosynthesis</keyword>
<sequence length="482" mass="54188">MVSISSVVQMPPRQRLRHKLEFFFDHEIHQLPPAAKAKIIRIQVDIDRLDPLGWLSQQTAEIKTYWSDREGRFDMAGVGATDILHSQSTPDFSTVFSHMQQRLPANASVRYYGGFSFQPGSSLAQQWQEFGTYRFVVPQFEVYAAAGKTYLACNFLLSEDLPYPQQLAALLNQLNQLSFTPEKPSLRLPKVINRQDFPSQWGWQTMLKKALNTLQKDILAKIVLARRSDFLFSQKVEPLSLLMAIQQGHTRLFRFCFQPQAGKAFIGASPERLYHRLGCLLQTEAIAGTRPRGQFLADDQSLGQDLLTSEKDNREHQFVVHSLRESLSQLCKLVGLDQAPALLKLSQVQHLHTACNGILVDGVDDGKILSSLHPTPAVGGYPKQPAREAIEQLEPFERGWYAAPVGWVGHDNTEFAVAIRSGLVVNDQLSLFAGAGIVPGSKPRDEWQEIENKIRAFTTVLNPGQNKRRPLPIDSKIESKIV</sequence>
<dbReference type="HAMAP" id="MF_01935">
    <property type="entry name" value="MenF"/>
    <property type="match status" value="1"/>
</dbReference>
<dbReference type="InterPro" id="IPR005801">
    <property type="entry name" value="ADC_synthase"/>
</dbReference>
<comment type="cofactor">
    <cofactor evidence="5">
        <name>Mg(2+)</name>
        <dbReference type="ChEBI" id="CHEBI:18420"/>
    </cofactor>
</comment>
<evidence type="ECO:0000256" key="3">
    <source>
        <dbReference type="ARBA" id="ARBA00022842"/>
    </source>
</evidence>
<dbReference type="InterPro" id="IPR044250">
    <property type="entry name" value="MenF-like"/>
</dbReference>
<dbReference type="PANTHER" id="PTHR47253:SF4">
    <property type="entry name" value="ISOCHORISMATE SYNTHASE 2, CHLOROPLASTIC"/>
    <property type="match status" value="1"/>
</dbReference>
<comment type="similarity">
    <text evidence="2 5">Belongs to the isochorismate synthase family.</text>
</comment>
<dbReference type="Pfam" id="PF00425">
    <property type="entry name" value="Chorismate_bind"/>
    <property type="match status" value="1"/>
</dbReference>
<reference evidence="7" key="1">
    <citation type="submission" date="2020-11" db="EMBL/GenBank/DDBJ databases">
        <authorList>
            <person name="Konstantinou D."/>
            <person name="Gkelis S."/>
            <person name="Popin R."/>
            <person name="Fewer D."/>
            <person name="Sivonen K."/>
        </authorList>
    </citation>
    <scope>NUCLEOTIDE SEQUENCE</scope>
    <source>
        <strain evidence="7">TAU-MAC 1115</strain>
    </source>
</reference>
<dbReference type="EC" id="5.4.4.2" evidence="5"/>
<keyword evidence="5" id="KW-0479">Metal-binding</keyword>
<gene>
    <name evidence="5" type="primary">menF</name>
    <name evidence="7" type="ORF">IXB50_10290</name>
</gene>
<comment type="catalytic activity">
    <reaction evidence="1 5">
        <text>chorismate = isochorismate</text>
        <dbReference type="Rhea" id="RHEA:18985"/>
        <dbReference type="ChEBI" id="CHEBI:29748"/>
        <dbReference type="ChEBI" id="CHEBI:29780"/>
        <dbReference type="EC" id="5.4.4.2"/>
    </reaction>
</comment>
<comment type="function">
    <text evidence="5">Catalyzes the conversion of chorismate to isochorismate.</text>
</comment>
<keyword evidence="8" id="KW-1185">Reference proteome</keyword>
<evidence type="ECO:0000256" key="1">
    <source>
        <dbReference type="ARBA" id="ARBA00000799"/>
    </source>
</evidence>
<comment type="pathway">
    <text evidence="5">Quinol/quinone metabolism; menaquinone biosynthesis.</text>
</comment>
<dbReference type="Proteomes" id="UP000717364">
    <property type="component" value="Unassembled WGS sequence"/>
</dbReference>
<dbReference type="GO" id="GO:0009234">
    <property type="term" value="P:menaquinone biosynthetic process"/>
    <property type="evidence" value="ECO:0007669"/>
    <property type="project" value="UniProtKB-UniRule"/>
</dbReference>
<feature type="binding site" evidence="5">
    <location>
        <position position="449"/>
    </location>
    <ligand>
        <name>Mg(2+)</name>
        <dbReference type="ChEBI" id="CHEBI:18420"/>
    </ligand>
</feature>
<dbReference type="SUPFAM" id="SSF56322">
    <property type="entry name" value="ADC synthase"/>
    <property type="match status" value="1"/>
</dbReference>
<evidence type="ECO:0000313" key="8">
    <source>
        <dbReference type="Proteomes" id="UP000717364"/>
    </source>
</evidence>
<proteinExistence type="inferred from homology"/>
<evidence type="ECO:0000313" key="7">
    <source>
        <dbReference type="EMBL" id="MBT9315815.1"/>
    </source>
</evidence>
<dbReference type="EMBL" id="JADOES010000016">
    <property type="protein sequence ID" value="MBT9315815.1"/>
    <property type="molecule type" value="Genomic_DNA"/>
</dbReference>
<protein>
    <recommendedName>
        <fullName evidence="5">Isochorismate synthase MenF</fullName>
        <ecNumber evidence="5">5.4.4.2</ecNumber>
    </recommendedName>
    <alternativeName>
        <fullName evidence="5">Isochorismate mutase</fullName>
    </alternativeName>
</protein>
<reference evidence="7" key="2">
    <citation type="journal article" date="2021" name="Mar. Drugs">
        <title>Genome Reduction and Secondary Metabolism of the Marine Sponge-Associated Cyanobacterium Leptothoe.</title>
        <authorList>
            <person name="Konstantinou D."/>
            <person name="Popin R.V."/>
            <person name="Fewer D.P."/>
            <person name="Sivonen K."/>
            <person name="Gkelis S."/>
        </authorList>
    </citation>
    <scope>NUCLEOTIDE SEQUENCE</scope>
    <source>
        <strain evidence="7">TAU-MAC 1115</strain>
    </source>
</reference>
<organism evidence="7 8">
    <name type="scientific">Leptothoe spongobia TAU-MAC 1115</name>
    <dbReference type="NCBI Taxonomy" id="1967444"/>
    <lineage>
        <taxon>Bacteria</taxon>
        <taxon>Bacillati</taxon>
        <taxon>Cyanobacteriota</taxon>
        <taxon>Cyanophyceae</taxon>
        <taxon>Nodosilineales</taxon>
        <taxon>Cymatolegaceae</taxon>
        <taxon>Leptothoe</taxon>
        <taxon>Leptothoe spongobia</taxon>
    </lineage>
</organism>
<evidence type="ECO:0000256" key="2">
    <source>
        <dbReference type="ARBA" id="ARBA00005297"/>
    </source>
</evidence>
<comment type="pathway">
    <text evidence="5">Quinol/quinone metabolism; 1,4-dihydroxy-2-naphthoate biosynthesis; 1,4-dihydroxy-2-naphthoate from chorismate: step 1/7.</text>
</comment>
<accession>A0A947DF85</accession>
<name>A0A947DF85_9CYAN</name>
<dbReference type="Gene3D" id="3.60.120.10">
    <property type="entry name" value="Anthranilate synthase"/>
    <property type="match status" value="1"/>
</dbReference>
<dbReference type="InterPro" id="IPR015890">
    <property type="entry name" value="Chorismate_C"/>
</dbReference>
<dbReference type="InterPro" id="IPR034681">
    <property type="entry name" value="MenF"/>
</dbReference>
<dbReference type="RefSeq" id="WP_215608884.1">
    <property type="nucleotide sequence ID" value="NZ_JADOES010000016.1"/>
</dbReference>